<dbReference type="CDD" id="cd15848">
    <property type="entry name" value="SNARE_syntaxin1-like"/>
    <property type="match status" value="1"/>
</dbReference>
<keyword evidence="3" id="KW-0813">Transport</keyword>
<evidence type="ECO:0000256" key="6">
    <source>
        <dbReference type="SAM" id="Coils"/>
    </source>
</evidence>
<dbReference type="GO" id="GO:0000149">
    <property type="term" value="F:SNARE binding"/>
    <property type="evidence" value="ECO:0007669"/>
    <property type="project" value="TreeGrafter"/>
</dbReference>
<dbReference type="GO" id="GO:0005886">
    <property type="term" value="C:plasma membrane"/>
    <property type="evidence" value="ECO:0007669"/>
    <property type="project" value="UniProtKB-SubCell"/>
</dbReference>
<organism evidence="9 10">
    <name type="scientific">Ananas comosus</name>
    <name type="common">Pineapple</name>
    <name type="synonym">Ananas ananas</name>
    <dbReference type="NCBI Taxonomy" id="4615"/>
    <lineage>
        <taxon>Eukaryota</taxon>
        <taxon>Viridiplantae</taxon>
        <taxon>Streptophyta</taxon>
        <taxon>Embryophyta</taxon>
        <taxon>Tracheophyta</taxon>
        <taxon>Spermatophyta</taxon>
        <taxon>Magnoliopsida</taxon>
        <taxon>Liliopsida</taxon>
        <taxon>Poales</taxon>
        <taxon>Bromeliaceae</taxon>
        <taxon>Bromelioideae</taxon>
        <taxon>Ananas</taxon>
    </lineage>
</organism>
<dbReference type="InterPro" id="IPR045242">
    <property type="entry name" value="Syntaxin"/>
</dbReference>
<dbReference type="SMART" id="SM00503">
    <property type="entry name" value="SynN"/>
    <property type="match status" value="1"/>
</dbReference>
<evidence type="ECO:0000256" key="5">
    <source>
        <dbReference type="RuleBase" id="RU003858"/>
    </source>
</evidence>
<dbReference type="FunFam" id="1.20.5.110:FF:000008">
    <property type="entry name" value="Syntaxin 132"/>
    <property type="match status" value="1"/>
</dbReference>
<dbReference type="EMBL" id="LSRQ01001094">
    <property type="protein sequence ID" value="OAY79425.1"/>
    <property type="molecule type" value="Genomic_DNA"/>
</dbReference>
<dbReference type="InterPro" id="IPR010989">
    <property type="entry name" value="SNARE"/>
</dbReference>
<dbReference type="InterPro" id="IPR006011">
    <property type="entry name" value="Syntaxin_N"/>
</dbReference>
<dbReference type="SUPFAM" id="SSF47661">
    <property type="entry name" value="t-snare proteins"/>
    <property type="match status" value="1"/>
</dbReference>
<feature type="transmembrane region" description="Helical" evidence="7">
    <location>
        <begin position="270"/>
        <end position="295"/>
    </location>
</feature>
<comment type="caution">
    <text evidence="9">The sequence shown here is derived from an EMBL/GenBank/DDBJ whole genome shotgun (WGS) entry which is preliminary data.</text>
</comment>
<dbReference type="GO" id="GO:0031201">
    <property type="term" value="C:SNARE complex"/>
    <property type="evidence" value="ECO:0007669"/>
    <property type="project" value="TreeGrafter"/>
</dbReference>
<evidence type="ECO:0000256" key="1">
    <source>
        <dbReference type="ARBA" id="ARBA00004521"/>
    </source>
</evidence>
<evidence type="ECO:0000256" key="3">
    <source>
        <dbReference type="ARBA" id="ARBA00022448"/>
    </source>
</evidence>
<dbReference type="GO" id="GO:0005484">
    <property type="term" value="F:SNAP receptor activity"/>
    <property type="evidence" value="ECO:0007669"/>
    <property type="project" value="InterPro"/>
</dbReference>
<dbReference type="SMART" id="SM00397">
    <property type="entry name" value="t_SNARE"/>
    <property type="match status" value="1"/>
</dbReference>
<evidence type="ECO:0000256" key="7">
    <source>
        <dbReference type="SAM" id="Phobius"/>
    </source>
</evidence>
<proteinExistence type="inferred from homology"/>
<name>A0A199VRV6_ANACO</name>
<dbReference type="PROSITE" id="PS50192">
    <property type="entry name" value="T_SNARE"/>
    <property type="match status" value="1"/>
</dbReference>
<comment type="subcellular location">
    <subcellularLocation>
        <location evidence="1">Cell membrane</location>
        <topology evidence="1">Single-pass type IV membrane protein</topology>
    </subcellularLocation>
</comment>
<dbReference type="GO" id="GO:0006887">
    <property type="term" value="P:exocytosis"/>
    <property type="evidence" value="ECO:0007669"/>
    <property type="project" value="TreeGrafter"/>
</dbReference>
<dbReference type="InterPro" id="IPR000727">
    <property type="entry name" value="T_SNARE_dom"/>
</dbReference>
<dbReference type="PANTHER" id="PTHR19957:SF266">
    <property type="entry name" value="OS12G0192300 PROTEIN"/>
    <property type="match status" value="1"/>
</dbReference>
<reference evidence="9 10" key="1">
    <citation type="journal article" date="2016" name="DNA Res.">
        <title>The draft genome of MD-2 pineapple using hybrid error correction of long reads.</title>
        <authorList>
            <person name="Redwan R.M."/>
            <person name="Saidin A."/>
            <person name="Kumar S.V."/>
        </authorList>
    </citation>
    <scope>NUCLEOTIDE SEQUENCE [LARGE SCALE GENOMIC DNA]</scope>
    <source>
        <strain evidence="10">cv. MD2</strain>
        <tissue evidence="9">Leaf</tissue>
    </source>
</reference>
<dbReference type="PANTHER" id="PTHR19957">
    <property type="entry name" value="SYNTAXIN"/>
    <property type="match status" value="1"/>
</dbReference>
<evidence type="ECO:0000259" key="8">
    <source>
        <dbReference type="PROSITE" id="PS50192"/>
    </source>
</evidence>
<keyword evidence="7" id="KW-0812">Transmembrane</keyword>
<dbReference type="GO" id="GO:0012505">
    <property type="term" value="C:endomembrane system"/>
    <property type="evidence" value="ECO:0007669"/>
    <property type="project" value="TreeGrafter"/>
</dbReference>
<keyword evidence="4" id="KW-0653">Protein transport</keyword>
<dbReference type="Pfam" id="PF00804">
    <property type="entry name" value="Syntaxin"/>
    <property type="match status" value="1"/>
</dbReference>
<feature type="domain" description="T-SNARE coiled-coil homology" evidence="8">
    <location>
        <begin position="196"/>
        <end position="258"/>
    </location>
</feature>
<dbReference type="AlphaFoldDB" id="A0A199VRV6"/>
<dbReference type="GO" id="GO:0006886">
    <property type="term" value="P:intracellular protein transport"/>
    <property type="evidence" value="ECO:0007669"/>
    <property type="project" value="InterPro"/>
</dbReference>
<dbReference type="Pfam" id="PF05739">
    <property type="entry name" value="SNARE"/>
    <property type="match status" value="1"/>
</dbReference>
<comment type="similarity">
    <text evidence="2 5">Belongs to the syntaxin family.</text>
</comment>
<dbReference type="GO" id="GO:0006906">
    <property type="term" value="P:vesicle fusion"/>
    <property type="evidence" value="ECO:0007669"/>
    <property type="project" value="TreeGrafter"/>
</dbReference>
<evidence type="ECO:0000256" key="2">
    <source>
        <dbReference type="ARBA" id="ARBA00009063"/>
    </source>
</evidence>
<evidence type="ECO:0000256" key="4">
    <source>
        <dbReference type="ARBA" id="ARBA00022927"/>
    </source>
</evidence>
<evidence type="ECO:0000313" key="9">
    <source>
        <dbReference type="EMBL" id="OAY79425.1"/>
    </source>
</evidence>
<protein>
    <submittedName>
        <fullName evidence="9">Syntaxin-related protein KNOLLE</fullName>
    </submittedName>
</protein>
<dbReference type="Gene3D" id="1.20.58.70">
    <property type="match status" value="1"/>
</dbReference>
<dbReference type="InterPro" id="IPR006012">
    <property type="entry name" value="Syntaxin/epimorphin_CS"/>
</dbReference>
<keyword evidence="6" id="KW-0175">Coiled coil</keyword>
<feature type="coiled-coil region" evidence="6">
    <location>
        <begin position="28"/>
        <end position="62"/>
    </location>
</feature>
<keyword evidence="7" id="KW-1133">Transmembrane helix</keyword>
<sequence>MNDLMTYSFVGYTNLDDEEEGDPTKAEASAADEKLRRFLAEAEAANKEMAAIRHLLAGLQQAHGETNYSLSDPDSLRSIRRRINADLLLAIRTARDVRARLDAMDSEPEPTAASSVGAGLRSKLRELIADLQELRRRMAADHREAVARCYFAITGERPDEALLDRIASMSGGDELMLLKKAVAEGGGGDGDLVVAVQEMEDRQEVASGLERSLLELQQLFLDMAVLVEAQAQHLDDIEQQVAAAADFVGNGAQDLEDARQYQKSARRKSAWIALAILLLLLLILAVVVAVVAINLSKKSTHLSIYIFTW</sequence>
<gene>
    <name evidence="9" type="ORF">ACMD2_22760</name>
</gene>
<dbReference type="GO" id="GO:0048278">
    <property type="term" value="P:vesicle docking"/>
    <property type="evidence" value="ECO:0007669"/>
    <property type="project" value="TreeGrafter"/>
</dbReference>
<dbReference type="STRING" id="4615.A0A199VRV6"/>
<dbReference type="PROSITE" id="PS00914">
    <property type="entry name" value="SYNTAXIN"/>
    <property type="match status" value="1"/>
</dbReference>
<feature type="coiled-coil region" evidence="6">
    <location>
        <begin position="117"/>
        <end position="144"/>
    </location>
</feature>
<evidence type="ECO:0000313" key="10">
    <source>
        <dbReference type="Proteomes" id="UP000092600"/>
    </source>
</evidence>
<keyword evidence="7" id="KW-0472">Membrane</keyword>
<dbReference type="Gene3D" id="1.20.5.110">
    <property type="match status" value="1"/>
</dbReference>
<dbReference type="Proteomes" id="UP000092600">
    <property type="component" value="Unassembled WGS sequence"/>
</dbReference>
<accession>A0A199VRV6</accession>